<evidence type="ECO:0000313" key="1">
    <source>
        <dbReference type="EMBL" id="KAK7851131.1"/>
    </source>
</evidence>
<accession>A0AAW0LJA9</accession>
<protein>
    <submittedName>
        <fullName evidence="1">Uncharacterized protein</fullName>
    </submittedName>
</protein>
<proteinExistence type="predicted"/>
<keyword evidence="2" id="KW-1185">Reference proteome</keyword>
<reference evidence="1 2" key="1">
    <citation type="journal article" date="2018" name="Sci. Data">
        <title>The draft genome sequence of cork oak.</title>
        <authorList>
            <person name="Ramos A.M."/>
            <person name="Usie A."/>
            <person name="Barbosa P."/>
            <person name="Barros P.M."/>
            <person name="Capote T."/>
            <person name="Chaves I."/>
            <person name="Simoes F."/>
            <person name="Abreu I."/>
            <person name="Carrasquinho I."/>
            <person name="Faro C."/>
            <person name="Guimaraes J.B."/>
            <person name="Mendonca D."/>
            <person name="Nobrega F."/>
            <person name="Rodrigues L."/>
            <person name="Saibo N.J.M."/>
            <person name="Varela M.C."/>
            <person name="Egas C."/>
            <person name="Matos J."/>
            <person name="Miguel C.M."/>
            <person name="Oliveira M.M."/>
            <person name="Ricardo C.P."/>
            <person name="Goncalves S."/>
        </authorList>
    </citation>
    <scope>NUCLEOTIDE SEQUENCE [LARGE SCALE GENOMIC DNA]</scope>
    <source>
        <strain evidence="2">cv. HL8</strain>
    </source>
</reference>
<organism evidence="1 2">
    <name type="scientific">Quercus suber</name>
    <name type="common">Cork oak</name>
    <dbReference type="NCBI Taxonomy" id="58331"/>
    <lineage>
        <taxon>Eukaryota</taxon>
        <taxon>Viridiplantae</taxon>
        <taxon>Streptophyta</taxon>
        <taxon>Embryophyta</taxon>
        <taxon>Tracheophyta</taxon>
        <taxon>Spermatophyta</taxon>
        <taxon>Magnoliopsida</taxon>
        <taxon>eudicotyledons</taxon>
        <taxon>Gunneridae</taxon>
        <taxon>Pentapetalae</taxon>
        <taxon>rosids</taxon>
        <taxon>fabids</taxon>
        <taxon>Fagales</taxon>
        <taxon>Fagaceae</taxon>
        <taxon>Quercus</taxon>
    </lineage>
</organism>
<comment type="caution">
    <text evidence="1">The sequence shown here is derived from an EMBL/GenBank/DDBJ whole genome shotgun (WGS) entry which is preliminary data.</text>
</comment>
<sequence>MVASEIVVISFQNILKMCYVAKAKAPIVSIIRFTHSNWTVVSGTLPEETAATKLMTRAATLIVS</sequence>
<gene>
    <name evidence="1" type="ORF">CFP56_042910</name>
</gene>
<dbReference type="Proteomes" id="UP000237347">
    <property type="component" value="Unassembled WGS sequence"/>
</dbReference>
<name>A0AAW0LJA9_QUESU</name>
<evidence type="ECO:0000313" key="2">
    <source>
        <dbReference type="Proteomes" id="UP000237347"/>
    </source>
</evidence>
<dbReference type="EMBL" id="PKMF04000091">
    <property type="protein sequence ID" value="KAK7851131.1"/>
    <property type="molecule type" value="Genomic_DNA"/>
</dbReference>
<dbReference type="AlphaFoldDB" id="A0AAW0LJA9"/>